<dbReference type="InterPro" id="IPR001650">
    <property type="entry name" value="Helicase_C-like"/>
</dbReference>
<dbReference type="InterPro" id="IPR045562">
    <property type="entry name" value="RecG_dom3_C"/>
</dbReference>
<accession>A0A0G0BKE1</accession>
<dbReference type="NCBIfam" id="NF008168">
    <property type="entry name" value="PRK10917.2-2"/>
    <property type="match status" value="1"/>
</dbReference>
<evidence type="ECO:0000256" key="14">
    <source>
        <dbReference type="ARBA" id="ARBA00048988"/>
    </source>
</evidence>
<evidence type="ECO:0000259" key="17">
    <source>
        <dbReference type="PROSITE" id="PS51194"/>
    </source>
</evidence>
<evidence type="ECO:0000256" key="9">
    <source>
        <dbReference type="ARBA" id="ARBA00023172"/>
    </source>
</evidence>
<keyword evidence="4 15" id="KW-0227">DNA damage</keyword>
<evidence type="ECO:0000256" key="3">
    <source>
        <dbReference type="ARBA" id="ARBA00022741"/>
    </source>
</evidence>
<evidence type="ECO:0000256" key="15">
    <source>
        <dbReference type="RuleBase" id="RU363016"/>
    </source>
</evidence>
<comment type="caution">
    <text evidence="18">The sequence shown here is derived from an EMBL/GenBank/DDBJ whole genome shotgun (WGS) entry which is preliminary data.</text>
</comment>
<dbReference type="NCBIfam" id="NF008165">
    <property type="entry name" value="PRK10917.1-3"/>
    <property type="match status" value="1"/>
</dbReference>
<keyword evidence="10 15" id="KW-0234">DNA repair</keyword>
<keyword evidence="5 15" id="KW-0378">Hydrolase</keyword>
<comment type="similarity">
    <text evidence="1 15">Belongs to the helicase family. RecG subfamily.</text>
</comment>
<dbReference type="GO" id="GO:0016887">
    <property type="term" value="F:ATP hydrolysis activity"/>
    <property type="evidence" value="ECO:0007669"/>
    <property type="project" value="RHEA"/>
</dbReference>
<evidence type="ECO:0000256" key="6">
    <source>
        <dbReference type="ARBA" id="ARBA00022806"/>
    </source>
</evidence>
<dbReference type="Pfam" id="PF17191">
    <property type="entry name" value="RecG_wedge"/>
    <property type="match status" value="1"/>
</dbReference>
<comment type="catalytic activity">
    <reaction evidence="14 15">
        <text>ATP + H2O = ADP + phosphate + H(+)</text>
        <dbReference type="Rhea" id="RHEA:13065"/>
        <dbReference type="ChEBI" id="CHEBI:15377"/>
        <dbReference type="ChEBI" id="CHEBI:15378"/>
        <dbReference type="ChEBI" id="CHEBI:30616"/>
        <dbReference type="ChEBI" id="CHEBI:43474"/>
        <dbReference type="ChEBI" id="CHEBI:456216"/>
        <dbReference type="EC" id="5.6.2.4"/>
    </reaction>
</comment>
<feature type="domain" description="Helicase ATP-binding" evidence="16">
    <location>
        <begin position="274"/>
        <end position="428"/>
    </location>
</feature>
<dbReference type="InterPro" id="IPR027417">
    <property type="entry name" value="P-loop_NTPase"/>
</dbReference>
<dbReference type="PATRIC" id="fig|1618586.3.peg.472"/>
<evidence type="ECO:0000256" key="13">
    <source>
        <dbReference type="ARBA" id="ARBA00034808"/>
    </source>
</evidence>
<dbReference type="Pfam" id="PF00270">
    <property type="entry name" value="DEAD"/>
    <property type="match status" value="1"/>
</dbReference>
<dbReference type="AlphaFoldDB" id="A0A0G0BKE1"/>
<keyword evidence="7 15" id="KW-0067">ATP-binding</keyword>
<evidence type="ECO:0000313" key="19">
    <source>
        <dbReference type="Proteomes" id="UP000034803"/>
    </source>
</evidence>
<keyword evidence="9 15" id="KW-0233">DNA recombination</keyword>
<dbReference type="Proteomes" id="UP000034803">
    <property type="component" value="Unassembled WGS sequence"/>
</dbReference>
<dbReference type="InterPro" id="IPR047112">
    <property type="entry name" value="RecG/Mfd"/>
</dbReference>
<evidence type="ECO:0000256" key="7">
    <source>
        <dbReference type="ARBA" id="ARBA00022840"/>
    </source>
</evidence>
<dbReference type="Pfam" id="PF00271">
    <property type="entry name" value="Helicase_C"/>
    <property type="match status" value="1"/>
</dbReference>
<evidence type="ECO:0000256" key="1">
    <source>
        <dbReference type="ARBA" id="ARBA00007504"/>
    </source>
</evidence>
<sequence length="650" mass="72899">MKLTDSVSILPFVGPNYEGKLARLDVLTIEDLLLHIPNRYLDFSKVTDISNVKIGEIITIVGNISSLKNQITKSGKRMQIGQVEDSTGKITIAWFNQPFLIYTIPAGTKIAVSGEASWFAGKPAFFSPQFEKIEEGKDTLHTGRLVGIYSETAGLSSKWLKSRIKYTLDNIENNLDEFLPKEIIKKYLLVDYKKAIFDIHFPETVNSYVKAKERLAFNELLNLQLEAKRRKQILQKKKTNKLTVDKKEVDDFIKNLPFKLTNSQTKVVDEILTDLTNDIPMNRLLQGDVGSGKTVVSAIAALVTILNGLQVVLMAPTQILANQHYETINSLFNNLKIRIALITGTKIKKDIGRVDIFIGTHALLTKTKLFEKLGLIVIDEQHKFGVKQTEILTKSSKNKSPHILTMTATPIPRTIALNMLSDMDLSTLNEIPIGRIPIKTWLVPNEKRKNAYDWIGSQIKEFGSQAFVVCPLVEDSEKETMKDVKAVKSTFIELEHIFSKFKLGLLHGKLKESEKNKILDDFKKKKLNILVTTPVVEVGIDVPNATIMLIEASDRFGLAQLHQLRGRVGRGDKQSYCLLFTENESERVSQRLTALTTTSSGFELAELDLSLRGPGEVLGIKQHGFGNLKIASWSDTKLIRISSEVANKLI</sequence>
<dbReference type="SMART" id="SM00490">
    <property type="entry name" value="HELICc"/>
    <property type="match status" value="1"/>
</dbReference>
<dbReference type="GO" id="GO:0006281">
    <property type="term" value="P:DNA repair"/>
    <property type="evidence" value="ECO:0007669"/>
    <property type="project" value="UniProtKB-UniRule"/>
</dbReference>
<dbReference type="PANTHER" id="PTHR47964:SF1">
    <property type="entry name" value="ATP-DEPENDENT DNA HELICASE HOMOLOG RECG, CHLOROPLASTIC"/>
    <property type="match status" value="1"/>
</dbReference>
<dbReference type="GO" id="GO:0003677">
    <property type="term" value="F:DNA binding"/>
    <property type="evidence" value="ECO:0007669"/>
    <property type="project" value="UniProtKB-KW"/>
</dbReference>
<comment type="catalytic activity">
    <reaction evidence="12 15">
        <text>Couples ATP hydrolysis with the unwinding of duplex DNA by translocating in the 3'-5' direction.</text>
        <dbReference type="EC" id="5.6.2.4"/>
    </reaction>
</comment>
<dbReference type="PROSITE" id="PS51194">
    <property type="entry name" value="HELICASE_CTER"/>
    <property type="match status" value="1"/>
</dbReference>
<dbReference type="GO" id="GO:0006310">
    <property type="term" value="P:DNA recombination"/>
    <property type="evidence" value="ECO:0007669"/>
    <property type="project" value="UniProtKB-UniRule"/>
</dbReference>
<evidence type="ECO:0000256" key="10">
    <source>
        <dbReference type="ARBA" id="ARBA00023204"/>
    </source>
</evidence>
<dbReference type="PROSITE" id="PS51192">
    <property type="entry name" value="HELICASE_ATP_BIND_1"/>
    <property type="match status" value="1"/>
</dbReference>
<dbReference type="InterPro" id="IPR011545">
    <property type="entry name" value="DEAD/DEAH_box_helicase_dom"/>
</dbReference>
<dbReference type="Gene3D" id="3.40.50.300">
    <property type="entry name" value="P-loop containing nucleotide triphosphate hydrolases"/>
    <property type="match status" value="2"/>
</dbReference>
<dbReference type="PANTHER" id="PTHR47964">
    <property type="entry name" value="ATP-DEPENDENT DNA HELICASE HOMOLOG RECG, CHLOROPLASTIC"/>
    <property type="match status" value="1"/>
</dbReference>
<dbReference type="Pfam" id="PF19833">
    <property type="entry name" value="RecG_dom3_C"/>
    <property type="match status" value="1"/>
</dbReference>
<dbReference type="InterPro" id="IPR012340">
    <property type="entry name" value="NA-bd_OB-fold"/>
</dbReference>
<evidence type="ECO:0000313" key="18">
    <source>
        <dbReference type="EMBL" id="KKP31527.1"/>
    </source>
</evidence>
<protein>
    <recommendedName>
        <fullName evidence="2 15">ATP-dependent DNA helicase RecG</fullName>
        <ecNumber evidence="13 15">5.6.2.4</ecNumber>
    </recommendedName>
</protein>
<proteinExistence type="inferred from homology"/>
<feature type="domain" description="Helicase C-terminal" evidence="17">
    <location>
        <begin position="447"/>
        <end position="610"/>
    </location>
</feature>
<evidence type="ECO:0000256" key="12">
    <source>
        <dbReference type="ARBA" id="ARBA00034617"/>
    </source>
</evidence>
<evidence type="ECO:0000256" key="5">
    <source>
        <dbReference type="ARBA" id="ARBA00022801"/>
    </source>
</evidence>
<evidence type="ECO:0000256" key="2">
    <source>
        <dbReference type="ARBA" id="ARBA00017846"/>
    </source>
</evidence>
<evidence type="ECO:0000256" key="8">
    <source>
        <dbReference type="ARBA" id="ARBA00023125"/>
    </source>
</evidence>
<dbReference type="Gene3D" id="2.40.50.140">
    <property type="entry name" value="Nucleic acid-binding proteins"/>
    <property type="match status" value="1"/>
</dbReference>
<dbReference type="InterPro" id="IPR004609">
    <property type="entry name" value="ATP-dep_DNA_helicase_RecG"/>
</dbReference>
<dbReference type="CDD" id="cd04488">
    <property type="entry name" value="RecG_wedge_OBF"/>
    <property type="match status" value="1"/>
</dbReference>
<dbReference type="InterPro" id="IPR033454">
    <property type="entry name" value="RecG_wedge"/>
</dbReference>
<dbReference type="EMBL" id="LBOI01000008">
    <property type="protein sequence ID" value="KKP31527.1"/>
    <property type="molecule type" value="Genomic_DNA"/>
</dbReference>
<dbReference type="GO" id="GO:0043138">
    <property type="term" value="F:3'-5' DNA helicase activity"/>
    <property type="evidence" value="ECO:0007669"/>
    <property type="project" value="UniProtKB-EC"/>
</dbReference>
<dbReference type="SMART" id="SM00487">
    <property type="entry name" value="DEXDc"/>
    <property type="match status" value="1"/>
</dbReference>
<gene>
    <name evidence="18" type="ORF">UR21_C0008G0004</name>
</gene>
<keyword evidence="6 15" id="KW-0347">Helicase</keyword>
<keyword evidence="8" id="KW-0238">DNA-binding</keyword>
<dbReference type="NCBIfam" id="TIGR00643">
    <property type="entry name" value="recG"/>
    <property type="match status" value="1"/>
</dbReference>
<evidence type="ECO:0000256" key="11">
    <source>
        <dbReference type="ARBA" id="ARBA00023235"/>
    </source>
</evidence>
<comment type="function">
    <text evidence="15">Plays a critical role in recombination and DNA repair. Helps process Holliday junction intermediates to mature products by catalyzing branch migration. Has replication fork regression activity, unwinds stalled or blocked replication forks to make a HJ that can be resolved. Has a DNA unwinding activity characteristic of a DNA helicase with 3'-5' polarity.</text>
</comment>
<dbReference type="SUPFAM" id="SSF50249">
    <property type="entry name" value="Nucleic acid-binding proteins"/>
    <property type="match status" value="1"/>
</dbReference>
<dbReference type="EC" id="5.6.2.4" evidence="13 15"/>
<dbReference type="SUPFAM" id="SSF52540">
    <property type="entry name" value="P-loop containing nucleoside triphosphate hydrolases"/>
    <property type="match status" value="2"/>
</dbReference>
<organism evidence="18 19">
    <name type="scientific">Candidatus Woesebacteria bacterium GW2011_GWC2_31_9</name>
    <dbReference type="NCBI Taxonomy" id="1618586"/>
    <lineage>
        <taxon>Bacteria</taxon>
        <taxon>Candidatus Woeseibacteriota</taxon>
    </lineage>
</organism>
<dbReference type="InterPro" id="IPR014001">
    <property type="entry name" value="Helicase_ATP-bd"/>
</dbReference>
<evidence type="ECO:0000256" key="4">
    <source>
        <dbReference type="ARBA" id="ARBA00022763"/>
    </source>
</evidence>
<keyword evidence="11" id="KW-0413">Isomerase</keyword>
<evidence type="ECO:0000259" key="16">
    <source>
        <dbReference type="PROSITE" id="PS51192"/>
    </source>
</evidence>
<reference evidence="18 19" key="1">
    <citation type="journal article" date="2015" name="Nature">
        <title>rRNA introns, odd ribosomes, and small enigmatic genomes across a large radiation of phyla.</title>
        <authorList>
            <person name="Brown C.T."/>
            <person name="Hug L.A."/>
            <person name="Thomas B.C."/>
            <person name="Sharon I."/>
            <person name="Castelle C.J."/>
            <person name="Singh A."/>
            <person name="Wilkins M.J."/>
            <person name="Williams K.H."/>
            <person name="Banfield J.F."/>
        </authorList>
    </citation>
    <scope>NUCLEOTIDE SEQUENCE [LARGE SCALE GENOMIC DNA]</scope>
</reference>
<keyword evidence="3 15" id="KW-0547">Nucleotide-binding</keyword>
<dbReference type="GO" id="GO:0005524">
    <property type="term" value="F:ATP binding"/>
    <property type="evidence" value="ECO:0007669"/>
    <property type="project" value="UniProtKB-KW"/>
</dbReference>
<name>A0A0G0BKE1_9BACT</name>